<evidence type="ECO:0000313" key="12">
    <source>
        <dbReference type="Proteomes" id="UP000278078"/>
    </source>
</evidence>
<dbReference type="CDD" id="cd09641">
    <property type="entry name" value="Cas3''_I"/>
    <property type="match status" value="1"/>
</dbReference>
<feature type="domain" description="HD Cas3-type" evidence="10">
    <location>
        <begin position="19"/>
        <end position="210"/>
    </location>
</feature>
<dbReference type="AlphaFoldDB" id="A0A448BP78"/>
<dbReference type="Pfam" id="PF22590">
    <property type="entry name" value="Cas3-like_C_2"/>
    <property type="match status" value="1"/>
</dbReference>
<dbReference type="Gene3D" id="1.10.3210.30">
    <property type="match status" value="1"/>
</dbReference>
<sequence length="899" mass="99508">MLGFSDMDDASRYLWAKSDEGAGHGLLAHLLDVAAVALTVLEHEPRSSRRWAAEALGLPLDGAPRWIATLVGLHDFGKAIAGFQAKWPAGRERDEANGLRFDTRLLKVTDHACASASLLRPLLLEKGDASLLWILHVLQAISAHHGYNFTSADIERVVQRHEPADWCQARRRLFDLYWQLLAPTGQASLEELSQPAVQWLAGLTSVSDWIGSNPEWFPLGERQPAFADYFEDARRRAEAALAAIGWRHYRPLLAELSEVDQLLGRVLGLQQAVEARPLQRIADGLLATAAGPALLLVEAPMGEGKTELALLAHLRLQAANQHRGLYLALPTRATGNALFRRVRTFLEAFAGGDGADVQLVHGGAGQDAQVLHLRGIAGGAGASVASSAWFARRRRALLSPYGVGTVDQALFAALNVKHHFVLLWGLANKVVVLDEVHAYDTYTSALIEALLRWLRAMGCSVVLMSATLPAQRRCELLRAWGVNDAELTQTAYPRLLLADGRGVRSKACQARSLPRILLREVTEALPGIAEQALQALSHGGCGVVIVNTVDRAQRLYRLLQAQVGEETRLLLFHARFPEDQRGRLEGQVLDCFGKEGQRPERALLVATQVAEQSLDIDFDFMFTDLAPVDLLLQRAGRLHRHAHRLRPEAHAEARLYVAGLNPQRFPELKATAWEYVYDPYILGRTWALLSLRDHLRLPEDIDLLVQAVYDEEVQLPAEITERDRHFIEVEAYGKRLGERRTERMMATNVAIAVEDEPQLAYTQRNRGYQEGEEGLGLPNYTRLGDESVSLVPVYRREGGWSLSAGGELFDPAHRVSDDLALALASRQIKTSRKDLVKHLLATEVPRAFVEHPLLRQLKPLVLDGVATMLVGGLRVQLDEELGLVFEKQEGNQSSPPIPA</sequence>
<evidence type="ECO:0000256" key="9">
    <source>
        <dbReference type="ARBA" id="ARBA00023118"/>
    </source>
</evidence>
<evidence type="ECO:0000313" key="11">
    <source>
        <dbReference type="EMBL" id="VEE47104.1"/>
    </source>
</evidence>
<dbReference type="GO" id="GO:0046872">
    <property type="term" value="F:metal ion binding"/>
    <property type="evidence" value="ECO:0007669"/>
    <property type="project" value="UniProtKB-KW"/>
</dbReference>
<dbReference type="SUPFAM" id="SSF52540">
    <property type="entry name" value="P-loop containing nucleoside triphosphate hydrolases"/>
    <property type="match status" value="1"/>
</dbReference>
<evidence type="ECO:0000256" key="2">
    <source>
        <dbReference type="ARBA" id="ARBA00009046"/>
    </source>
</evidence>
<dbReference type="GO" id="GO:0016787">
    <property type="term" value="F:hydrolase activity"/>
    <property type="evidence" value="ECO:0007669"/>
    <property type="project" value="UniProtKB-KW"/>
</dbReference>
<dbReference type="NCBIfam" id="TIGR01587">
    <property type="entry name" value="cas3_core"/>
    <property type="match status" value="1"/>
</dbReference>
<dbReference type="InterPro" id="IPR054712">
    <property type="entry name" value="Cas3-like_dom"/>
</dbReference>
<name>A0A448BP78_PSEFL</name>
<comment type="similarity">
    <text evidence="2">In the central section; belongs to the CRISPR-associated helicase Cas3 family.</text>
</comment>
<protein>
    <submittedName>
        <fullName evidence="11">CRISPR-associated protein Cas3</fullName>
    </submittedName>
</protein>
<keyword evidence="3" id="KW-0540">Nuclease</keyword>
<dbReference type="EMBL" id="LR134300">
    <property type="protein sequence ID" value="VEE47104.1"/>
    <property type="molecule type" value="Genomic_DNA"/>
</dbReference>
<dbReference type="SUPFAM" id="SSF109604">
    <property type="entry name" value="HD-domain/PDEase-like"/>
    <property type="match status" value="1"/>
</dbReference>
<accession>A0A448BP78</accession>
<keyword evidence="7" id="KW-0347">Helicase</keyword>
<evidence type="ECO:0000256" key="4">
    <source>
        <dbReference type="ARBA" id="ARBA00022723"/>
    </source>
</evidence>
<dbReference type="Pfam" id="PF00270">
    <property type="entry name" value="DEAD"/>
    <property type="match status" value="1"/>
</dbReference>
<dbReference type="InterPro" id="IPR027417">
    <property type="entry name" value="P-loop_NTPase"/>
</dbReference>
<dbReference type="NCBIfam" id="TIGR01596">
    <property type="entry name" value="cas3_HD"/>
    <property type="match status" value="1"/>
</dbReference>
<evidence type="ECO:0000256" key="6">
    <source>
        <dbReference type="ARBA" id="ARBA00022801"/>
    </source>
</evidence>
<dbReference type="Proteomes" id="UP000278078">
    <property type="component" value="Chromosome"/>
</dbReference>
<keyword evidence="4" id="KW-0479">Metal-binding</keyword>
<evidence type="ECO:0000256" key="3">
    <source>
        <dbReference type="ARBA" id="ARBA00022722"/>
    </source>
</evidence>
<dbReference type="Pfam" id="PF18019">
    <property type="entry name" value="Cas3_HD"/>
    <property type="match status" value="1"/>
</dbReference>
<dbReference type="InterPro" id="IPR001650">
    <property type="entry name" value="Helicase_C-like"/>
</dbReference>
<evidence type="ECO:0000256" key="5">
    <source>
        <dbReference type="ARBA" id="ARBA00022741"/>
    </source>
</evidence>
<dbReference type="Gene3D" id="3.40.50.300">
    <property type="entry name" value="P-loop containing nucleotide triphosphate hydrolases"/>
    <property type="match status" value="2"/>
</dbReference>
<keyword evidence="6" id="KW-0378">Hydrolase</keyword>
<dbReference type="GO" id="GO:0004518">
    <property type="term" value="F:nuclease activity"/>
    <property type="evidence" value="ECO:0007669"/>
    <property type="project" value="UniProtKB-KW"/>
</dbReference>
<dbReference type="GO" id="GO:0003724">
    <property type="term" value="F:RNA helicase activity"/>
    <property type="evidence" value="ECO:0007669"/>
    <property type="project" value="TreeGrafter"/>
</dbReference>
<dbReference type="GO" id="GO:0003723">
    <property type="term" value="F:RNA binding"/>
    <property type="evidence" value="ECO:0007669"/>
    <property type="project" value="TreeGrafter"/>
</dbReference>
<dbReference type="GO" id="GO:0005524">
    <property type="term" value="F:ATP binding"/>
    <property type="evidence" value="ECO:0007669"/>
    <property type="project" value="UniProtKB-KW"/>
</dbReference>
<dbReference type="InterPro" id="IPR038257">
    <property type="entry name" value="CRISPR-assoc_Cas3_HD_sf"/>
</dbReference>
<comment type="similarity">
    <text evidence="1">In the N-terminal section; belongs to the CRISPR-associated nuclease Cas3-HD family.</text>
</comment>
<dbReference type="Pfam" id="PF18395">
    <property type="entry name" value="Cas3_C"/>
    <property type="match status" value="1"/>
</dbReference>
<dbReference type="PROSITE" id="PS51643">
    <property type="entry name" value="HD_CAS3"/>
    <property type="match status" value="1"/>
</dbReference>
<reference evidence="11 12" key="1">
    <citation type="submission" date="2018-12" db="EMBL/GenBank/DDBJ databases">
        <authorList>
            <consortium name="Pathogen Informatics"/>
        </authorList>
    </citation>
    <scope>NUCLEOTIDE SEQUENCE [LARGE SCALE GENOMIC DNA]</scope>
    <source>
        <strain evidence="11 12">NCTC10783</strain>
    </source>
</reference>
<gene>
    <name evidence="11" type="ORF">NCTC10783_02982</name>
</gene>
<dbReference type="PANTHER" id="PTHR47963:SF9">
    <property type="entry name" value="CRISPR-ASSOCIATED ENDONUCLEASE_HELICASE CAS3"/>
    <property type="match status" value="1"/>
</dbReference>
<dbReference type="GO" id="GO:0051607">
    <property type="term" value="P:defense response to virus"/>
    <property type="evidence" value="ECO:0007669"/>
    <property type="project" value="UniProtKB-KW"/>
</dbReference>
<evidence type="ECO:0000259" key="10">
    <source>
        <dbReference type="PROSITE" id="PS51643"/>
    </source>
</evidence>
<evidence type="ECO:0000256" key="7">
    <source>
        <dbReference type="ARBA" id="ARBA00022806"/>
    </source>
</evidence>
<evidence type="ECO:0000256" key="1">
    <source>
        <dbReference type="ARBA" id="ARBA00006847"/>
    </source>
</evidence>
<dbReference type="PANTHER" id="PTHR47963">
    <property type="entry name" value="DEAD-BOX ATP-DEPENDENT RNA HELICASE 47, MITOCHONDRIAL"/>
    <property type="match status" value="1"/>
</dbReference>
<evidence type="ECO:0000256" key="8">
    <source>
        <dbReference type="ARBA" id="ARBA00022840"/>
    </source>
</evidence>
<dbReference type="InterPro" id="IPR011545">
    <property type="entry name" value="DEAD/DEAH_box_helicase_dom"/>
</dbReference>
<dbReference type="InterPro" id="IPR006483">
    <property type="entry name" value="CRISPR-assoc_Cas3_HD"/>
</dbReference>
<keyword evidence="9" id="KW-0051">Antiviral defense</keyword>
<keyword evidence="8" id="KW-0067">ATP-binding</keyword>
<keyword evidence="5" id="KW-0547">Nucleotide-binding</keyword>
<dbReference type="InterPro" id="IPR006474">
    <property type="entry name" value="Helicase_Cas3_CRISPR-ass_core"/>
</dbReference>
<proteinExistence type="inferred from homology"/>
<dbReference type="InterPro" id="IPR041372">
    <property type="entry name" value="Cas3_C"/>
</dbReference>
<organism evidence="11 12">
    <name type="scientific">Pseudomonas fluorescens</name>
    <dbReference type="NCBI Taxonomy" id="294"/>
    <lineage>
        <taxon>Bacteria</taxon>
        <taxon>Pseudomonadati</taxon>
        <taxon>Pseudomonadota</taxon>
        <taxon>Gammaproteobacteria</taxon>
        <taxon>Pseudomonadales</taxon>
        <taxon>Pseudomonadaceae</taxon>
        <taxon>Pseudomonas</taxon>
    </lineage>
</organism>
<dbReference type="SMART" id="SM00490">
    <property type="entry name" value="HELICc"/>
    <property type="match status" value="1"/>
</dbReference>
<dbReference type="InterPro" id="IPR050547">
    <property type="entry name" value="DEAD_box_RNA_helicases"/>
</dbReference>